<gene>
    <name evidence="1" type="ORF">V5S96_11055</name>
</gene>
<dbReference type="RefSeq" id="WP_337891022.1">
    <property type="nucleotide sequence ID" value="NZ_JBAHVI010000012.1"/>
</dbReference>
<accession>A0ABU8P3E2</accession>
<evidence type="ECO:0000313" key="2">
    <source>
        <dbReference type="Proteomes" id="UP001359781"/>
    </source>
</evidence>
<organism evidence="1 2">
    <name type="scientific">Corynebacterium mastitidis</name>
    <dbReference type="NCBI Taxonomy" id="161890"/>
    <lineage>
        <taxon>Bacteria</taxon>
        <taxon>Bacillati</taxon>
        <taxon>Actinomycetota</taxon>
        <taxon>Actinomycetes</taxon>
        <taxon>Mycobacteriales</taxon>
        <taxon>Corynebacteriaceae</taxon>
        <taxon>Corynebacterium</taxon>
    </lineage>
</organism>
<sequence>MSFEPCGDKSRRALLVEVVEKSQPGERLTYGLLKDLFGVDSLGAIHSAVNSAKPSVEKSTGKALVAVARVGYRVALPSEHVGLAVAHQRKGRGQLRRAQSKVENVDLGALTLDQRAAVVAARVALAA</sequence>
<evidence type="ECO:0000313" key="1">
    <source>
        <dbReference type="EMBL" id="MEJ4100889.1"/>
    </source>
</evidence>
<keyword evidence="2" id="KW-1185">Reference proteome</keyword>
<dbReference type="EMBL" id="JBAHVJ010000013">
    <property type="protein sequence ID" value="MEJ4100889.1"/>
    <property type="molecule type" value="Genomic_DNA"/>
</dbReference>
<reference evidence="1 2" key="1">
    <citation type="submission" date="2024-02" db="EMBL/GenBank/DDBJ databases">
        <title>Whole genome sequencing and characterization of Corynebacterium isolated from the ocular surface of dry eye disease sufferers.</title>
        <authorList>
            <person name="Naqvi M."/>
        </authorList>
    </citation>
    <scope>NUCLEOTIDE SEQUENCE [LARGE SCALE GENOMIC DNA]</scope>
    <source>
        <strain evidence="1 2">PCRF</strain>
    </source>
</reference>
<protein>
    <submittedName>
        <fullName evidence="1">Uncharacterized protein</fullName>
    </submittedName>
</protein>
<proteinExistence type="predicted"/>
<comment type="caution">
    <text evidence="1">The sequence shown here is derived from an EMBL/GenBank/DDBJ whole genome shotgun (WGS) entry which is preliminary data.</text>
</comment>
<name>A0ABU8P3E2_9CORY</name>
<dbReference type="Proteomes" id="UP001359781">
    <property type="component" value="Unassembled WGS sequence"/>
</dbReference>